<dbReference type="EMBL" id="LAZR01000831">
    <property type="protein sequence ID" value="KKN56793.1"/>
    <property type="molecule type" value="Genomic_DNA"/>
</dbReference>
<evidence type="ECO:0000313" key="1">
    <source>
        <dbReference type="EMBL" id="KKN56793.1"/>
    </source>
</evidence>
<name>A0A0F9UT53_9ZZZZ</name>
<gene>
    <name evidence="1" type="ORF">LCGC14_0568790</name>
</gene>
<dbReference type="AlphaFoldDB" id="A0A0F9UT53"/>
<proteinExistence type="predicted"/>
<sequence>MTPIATIDDLRAELERVSQRVARALNLAIRGIACAQASVLDMEEPHPGAESVKASLYAEMDRIHAAAWEAERMQSLARRILDAEDTSHRQVAS</sequence>
<reference evidence="1" key="1">
    <citation type="journal article" date="2015" name="Nature">
        <title>Complex archaea that bridge the gap between prokaryotes and eukaryotes.</title>
        <authorList>
            <person name="Spang A."/>
            <person name="Saw J.H."/>
            <person name="Jorgensen S.L."/>
            <person name="Zaremba-Niedzwiedzka K."/>
            <person name="Martijn J."/>
            <person name="Lind A.E."/>
            <person name="van Eijk R."/>
            <person name="Schleper C."/>
            <person name="Guy L."/>
            <person name="Ettema T.J."/>
        </authorList>
    </citation>
    <scope>NUCLEOTIDE SEQUENCE</scope>
</reference>
<comment type="caution">
    <text evidence="1">The sequence shown here is derived from an EMBL/GenBank/DDBJ whole genome shotgun (WGS) entry which is preliminary data.</text>
</comment>
<organism evidence="1">
    <name type="scientific">marine sediment metagenome</name>
    <dbReference type="NCBI Taxonomy" id="412755"/>
    <lineage>
        <taxon>unclassified sequences</taxon>
        <taxon>metagenomes</taxon>
        <taxon>ecological metagenomes</taxon>
    </lineage>
</organism>
<protein>
    <submittedName>
        <fullName evidence="1">Uncharacterized protein</fullName>
    </submittedName>
</protein>
<accession>A0A0F9UT53</accession>